<dbReference type="EMBL" id="CP073910">
    <property type="protein sequence ID" value="QUT08207.1"/>
    <property type="molecule type" value="Genomic_DNA"/>
</dbReference>
<dbReference type="CDD" id="cd16430">
    <property type="entry name" value="TraB"/>
    <property type="match status" value="1"/>
</dbReference>
<dbReference type="AlphaFoldDB" id="A0A975KBU4"/>
<evidence type="ECO:0000313" key="3">
    <source>
        <dbReference type="Proteomes" id="UP000681425"/>
    </source>
</evidence>
<dbReference type="KEGG" id="spph:KFK14_09980"/>
<dbReference type="InterPro" id="IPR005498">
    <property type="entry name" value="T4SS_VirB10/TraB/TrbI"/>
</dbReference>
<gene>
    <name evidence="2" type="ORF">KFK14_09980</name>
</gene>
<feature type="compositionally biased region" description="Pro residues" evidence="1">
    <location>
        <begin position="192"/>
        <end position="208"/>
    </location>
</feature>
<accession>A0A975KBU4</accession>
<organism evidence="2 3">
    <name type="scientific">Sphingobium phenoxybenzoativorans</name>
    <dbReference type="NCBI Taxonomy" id="1592790"/>
    <lineage>
        <taxon>Bacteria</taxon>
        <taxon>Pseudomonadati</taxon>
        <taxon>Pseudomonadota</taxon>
        <taxon>Alphaproteobacteria</taxon>
        <taxon>Sphingomonadales</taxon>
        <taxon>Sphingomonadaceae</taxon>
        <taxon>Sphingobium</taxon>
    </lineage>
</organism>
<protein>
    <submittedName>
        <fullName evidence="2">TraB/VirB10 family protein</fullName>
    </submittedName>
</protein>
<sequence>MSGKATSGESRPLDVPAAELADSPYRTHLAAEAAADEAGVDGIRGERGPAPLAWKARWDALGSGAKLRIKQAALAGAVGVLGYGLYSASTGSEKGSTPAPAASKLDMGAGLRGDSLEEKLRGDFKKVIDGQQLLGDRITAIEEGKVVPHGAMPSGDAAGADSGDLPPALPGSAPAFPPSPGGAPGGVDTELPSPPVPPAPPAAPPAPPVEKVVGSIGGATSPVLPKDASGNGPDSKKKNRTIYLPPGFMKARLLTGVDALASRDATSNPEPIIARVQAPAVLPNDVKANLSGCFVVGNATGSLAKERVEIQLVSLSCVDFDEHSVVDQPVKGFFVDADGKKGLSGKVVTRAGAALARSFIAGTISGISQSVESTFGETSTSALGTVRTLNAGDAAKTGIAGGLSKSSDKLTDFYLDLARQAGPIVEVGAAKEVVVVIQEGVTLEIKPSAGAKF</sequence>
<proteinExistence type="predicted"/>
<keyword evidence="3" id="KW-1185">Reference proteome</keyword>
<reference evidence="2" key="1">
    <citation type="submission" date="2021-04" db="EMBL/GenBank/DDBJ databases">
        <title>Isolation of p-tert-butylphenol degrading bacteria Sphingobium phenoxybenzoativorans Tas13 from active sludge.</title>
        <authorList>
            <person name="Li Y."/>
        </authorList>
    </citation>
    <scope>NUCLEOTIDE SEQUENCE</scope>
    <source>
        <strain evidence="2">Tas13</strain>
    </source>
</reference>
<evidence type="ECO:0000256" key="1">
    <source>
        <dbReference type="SAM" id="MobiDB-lite"/>
    </source>
</evidence>
<dbReference type="Proteomes" id="UP000681425">
    <property type="component" value="Chromosome"/>
</dbReference>
<name>A0A975KBU4_9SPHN</name>
<evidence type="ECO:0000313" key="2">
    <source>
        <dbReference type="EMBL" id="QUT08207.1"/>
    </source>
</evidence>
<dbReference type="Pfam" id="PF03743">
    <property type="entry name" value="TrbI"/>
    <property type="match status" value="1"/>
</dbReference>
<feature type="region of interest" description="Disordered" evidence="1">
    <location>
        <begin position="145"/>
        <end position="242"/>
    </location>
</feature>